<reference evidence="2" key="1">
    <citation type="submission" date="2021-09" db="EMBL/GenBank/DDBJ databases">
        <title>First case of bloodstream infection caused by Mixta hanseatica sp. nov., a member of the Erwiniaceae family.</title>
        <authorList>
            <person name="Both A."/>
            <person name="Huang J."/>
            <person name="Wenzel P."/>
            <person name="Aepfelbacher M."/>
            <person name="Rohde H."/>
            <person name="Christner M."/>
            <person name="Hentschke M."/>
        </authorList>
    </citation>
    <scope>NUCLEOTIDE SEQUENCE</scope>
    <source>
        <strain evidence="2">X22927</strain>
    </source>
</reference>
<keyword evidence="1" id="KW-0732">Signal</keyword>
<protein>
    <recommendedName>
        <fullName evidence="4">Bacterial Ig-like domain-containing protein</fullName>
    </recommendedName>
</protein>
<proteinExistence type="predicted"/>
<keyword evidence="3" id="KW-1185">Reference proteome</keyword>
<evidence type="ECO:0008006" key="4">
    <source>
        <dbReference type="Google" id="ProtNLM"/>
    </source>
</evidence>
<dbReference type="Proteomes" id="UP001056635">
    <property type="component" value="Chromosome"/>
</dbReference>
<name>A0ABY4R495_9GAMM</name>
<evidence type="ECO:0000256" key="1">
    <source>
        <dbReference type="SAM" id="SignalP"/>
    </source>
</evidence>
<dbReference type="Gene3D" id="2.60.40.10">
    <property type="entry name" value="Immunoglobulins"/>
    <property type="match status" value="8"/>
</dbReference>
<sequence length="1070" mass="112133">MANTTNAQRLAAALPFSSATLQASLVSTAEAAAPTTTKNTASAASAEVSEPAAIQSSTLTSAAADETFTINPVSIDNRVDNYEHGNATVISGYARSGNPGDKINVTLFNTTYSTTLGSDAMWSVSVPESDIAQIPNSTIVVSATHIDNTGALHHASSAFSLQAGKGGVSGPVLFLNNVTGDDVLSAVERGGDLLISGWGRNITEGREVTITLNGHEYRTTTTKDSRWTLTIPSEDVLALPEGNITLLASLGLGGRVAQVAKTLTLNNEGEGKASPSLSIDTVSADDTINLYEIGTATFITGHATHIPAGSKIKLTVSDRTFYGTVTDDGVWSVKVDQLHNTRNTSSTHAVVSWQDSEGNQVAASREIHLVPSSYPYKYPMSFQIDTISVDGKVDQQEAQNSLIISGSKFSGENIAFGKTVYVTLNGKTYTAVVDGTDGDYDNHWQITVPASDVQALTPGSYTVVASINANVNSGESINSTQTKSFTVIDPDLVFNPVSGNDKVTGGEHGNATVISGYAHQGAPGDTVLITLNGKTYSGTLGNDAMWYVSVPESDIAAIPNGKVIVRAEHTDTAGVEHYATSEFTLTNSSSKLPALFVNKVTGDDVLSAVERGGDLLVSGSGRFIGPGYEVQVKLNGHTYSTKTTNDSRWIVTIPHEDLQALPLTGQVTLVASLLKGNEVNEVAKTLTLTANGEGHETPLLSMDPVFGDDDVNYYETAAPQYVTGHAEHLAAGSTVKLVVGDQTYKGQVTSDGLWSVYVDRLPSLRNGDTTHATVSYQDKDGNQFADSRQIEIGGLGYAYHYPMTFTFDPISGDQHLSGSEKHQDLTISSSQSSGEGLGIGGTVTVQLNGKTYTTTSEAGPDGMGFDNHWQVTIPTSDIEALTPGSYTVIATLTDDYETDGKPVTVRYVEAKVITVDEDGVTTLSSSQPAVEQDSAVHSLTAETATLAATGDAHSATAAQDGEAAQAITFDALGLSDSEQPSVNALISHLTASSGATQQDANAETLSDEAADNTVIGEAADTALLAAPADMWQNQATGAQGSVPEHDALYVAPAETTLADTLQQQHLQPVV</sequence>
<evidence type="ECO:0000313" key="3">
    <source>
        <dbReference type="Proteomes" id="UP001056635"/>
    </source>
</evidence>
<gene>
    <name evidence="2" type="ORF">K6958_13740</name>
</gene>
<feature type="signal peptide" evidence="1">
    <location>
        <begin position="1"/>
        <end position="23"/>
    </location>
</feature>
<organism evidence="2 3">
    <name type="scientific">Mixta hanseatica</name>
    <dbReference type="NCBI Taxonomy" id="2872648"/>
    <lineage>
        <taxon>Bacteria</taxon>
        <taxon>Pseudomonadati</taxon>
        <taxon>Pseudomonadota</taxon>
        <taxon>Gammaproteobacteria</taxon>
        <taxon>Enterobacterales</taxon>
        <taxon>Erwiniaceae</taxon>
        <taxon>Mixta</taxon>
    </lineage>
</organism>
<accession>A0ABY4R495</accession>
<dbReference type="RefSeq" id="WP_249891646.1">
    <property type="nucleotide sequence ID" value="NZ_CP082904.1"/>
</dbReference>
<evidence type="ECO:0000313" key="2">
    <source>
        <dbReference type="EMBL" id="UQY42966.1"/>
    </source>
</evidence>
<dbReference type="EMBL" id="CP082904">
    <property type="protein sequence ID" value="UQY42966.1"/>
    <property type="molecule type" value="Genomic_DNA"/>
</dbReference>
<dbReference type="InterPro" id="IPR013783">
    <property type="entry name" value="Ig-like_fold"/>
</dbReference>
<feature type="chain" id="PRO_5047508608" description="Bacterial Ig-like domain-containing protein" evidence="1">
    <location>
        <begin position="24"/>
        <end position="1070"/>
    </location>
</feature>
<dbReference type="NCBIfam" id="NF033510">
    <property type="entry name" value="Ca_tandemer"/>
    <property type="match status" value="8"/>
</dbReference>